<gene>
    <name evidence="9" type="ORF">IMF26_08470</name>
</gene>
<comment type="similarity">
    <text evidence="2">Belongs to the autoinducer-2 exporter (AI-2E) (TC 2.A.86) family.</text>
</comment>
<evidence type="ECO:0000256" key="2">
    <source>
        <dbReference type="ARBA" id="ARBA00009773"/>
    </source>
</evidence>
<dbReference type="KEGG" id="fcz:IMF26_08470"/>
<dbReference type="Pfam" id="PF01594">
    <property type="entry name" value="AI-2E_transport"/>
    <property type="match status" value="1"/>
</dbReference>
<reference evidence="9" key="1">
    <citation type="submission" date="2020-10" db="EMBL/GenBank/DDBJ databases">
        <authorList>
            <person name="Kadnikov V."/>
            <person name="Beletsky A.V."/>
            <person name="Mardanov A.V."/>
            <person name="Karnachuk O.V."/>
            <person name="Ravin N.V."/>
        </authorList>
    </citation>
    <scope>NUCLEOTIDE SEQUENCE</scope>
    <source>
        <strain evidence="9">Bu02</strain>
    </source>
</reference>
<dbReference type="GO" id="GO:0005886">
    <property type="term" value="C:plasma membrane"/>
    <property type="evidence" value="ECO:0007669"/>
    <property type="project" value="UniProtKB-SubCell"/>
</dbReference>
<proteinExistence type="inferred from homology"/>
<evidence type="ECO:0000256" key="4">
    <source>
        <dbReference type="ARBA" id="ARBA00022475"/>
    </source>
</evidence>
<feature type="transmembrane region" description="Helical" evidence="8">
    <location>
        <begin position="118"/>
        <end position="143"/>
    </location>
</feature>
<feature type="transmembrane region" description="Helical" evidence="8">
    <location>
        <begin position="273"/>
        <end position="302"/>
    </location>
</feature>
<keyword evidence="7 8" id="KW-0472">Membrane</keyword>
<evidence type="ECO:0000256" key="7">
    <source>
        <dbReference type="ARBA" id="ARBA00023136"/>
    </source>
</evidence>
<evidence type="ECO:0000256" key="1">
    <source>
        <dbReference type="ARBA" id="ARBA00004651"/>
    </source>
</evidence>
<feature type="transmembrane region" description="Helical" evidence="8">
    <location>
        <begin position="217"/>
        <end position="236"/>
    </location>
</feature>
<feature type="transmembrane region" description="Helical" evidence="8">
    <location>
        <begin position="243"/>
        <end position="261"/>
    </location>
</feature>
<evidence type="ECO:0000256" key="6">
    <source>
        <dbReference type="ARBA" id="ARBA00022989"/>
    </source>
</evidence>
<feature type="transmembrane region" description="Helical" evidence="8">
    <location>
        <begin position="184"/>
        <end position="211"/>
    </location>
</feature>
<dbReference type="PANTHER" id="PTHR21716:SF53">
    <property type="entry name" value="PERMEASE PERM-RELATED"/>
    <property type="match status" value="1"/>
</dbReference>
<keyword evidence="4" id="KW-1003">Cell membrane</keyword>
<dbReference type="GO" id="GO:0055085">
    <property type="term" value="P:transmembrane transport"/>
    <property type="evidence" value="ECO:0007669"/>
    <property type="project" value="TreeGrafter"/>
</dbReference>
<keyword evidence="6 8" id="KW-1133">Transmembrane helix</keyword>
<accession>A0AAT9LAG4</accession>
<protein>
    <submittedName>
        <fullName evidence="9">AI-2E family transporter</fullName>
    </submittedName>
</protein>
<dbReference type="InterPro" id="IPR002549">
    <property type="entry name" value="AI-2E-like"/>
</dbReference>
<feature type="transmembrane region" description="Helical" evidence="8">
    <location>
        <begin position="6"/>
        <end position="25"/>
    </location>
</feature>
<dbReference type="AlphaFoldDB" id="A0AAT9LAG4"/>
<name>A0AAT9LAG4_9FIRM</name>
<evidence type="ECO:0000256" key="8">
    <source>
        <dbReference type="SAM" id="Phobius"/>
    </source>
</evidence>
<feature type="transmembrane region" description="Helical" evidence="8">
    <location>
        <begin position="37"/>
        <end position="59"/>
    </location>
</feature>
<keyword evidence="3" id="KW-0813">Transport</keyword>
<dbReference type="PANTHER" id="PTHR21716">
    <property type="entry name" value="TRANSMEMBRANE PROTEIN"/>
    <property type="match status" value="1"/>
</dbReference>
<reference evidence="9" key="2">
    <citation type="journal article" date="2023" name="Biology">
        <title>Prokaryotic Life Associated with Coal-Fire Gas Vents Revealed by Metagenomics.</title>
        <authorList>
            <person name="Kadnikov V.V."/>
            <person name="Mardanov A.V."/>
            <person name="Beletsky A.V."/>
            <person name="Karnachuk O.V."/>
            <person name="Ravin N.V."/>
        </authorList>
    </citation>
    <scope>NUCLEOTIDE SEQUENCE</scope>
    <source>
        <strain evidence="9">Bu02</strain>
    </source>
</reference>
<evidence type="ECO:0000256" key="3">
    <source>
        <dbReference type="ARBA" id="ARBA00022448"/>
    </source>
</evidence>
<organism evidence="9">
    <name type="scientific">Candidatus Fermentithermobacillus carboniphilus</name>
    <dbReference type="NCBI Taxonomy" id="3085328"/>
    <lineage>
        <taxon>Bacteria</taxon>
        <taxon>Bacillati</taxon>
        <taxon>Bacillota</taxon>
        <taxon>Candidatus Fermentithermobacillia</taxon>
        <taxon>Candidatus Fermentithermobacillales</taxon>
        <taxon>Candidatus Fermentithermobacillaceae</taxon>
        <taxon>Candidatus Fermentithermobacillus</taxon>
    </lineage>
</organism>
<keyword evidence="5 8" id="KW-0812">Transmembrane</keyword>
<evidence type="ECO:0000313" key="9">
    <source>
        <dbReference type="EMBL" id="QUL98082.1"/>
    </source>
</evidence>
<evidence type="ECO:0000256" key="5">
    <source>
        <dbReference type="ARBA" id="ARBA00022692"/>
    </source>
</evidence>
<sequence length="323" mass="35628">MRGILAPFVIAAFLSYVLEPVVSTIHRWGIPRARAILFVYLLLFSAAFLLGVYFIPGFIRDVRELSAALPQYIESLERLSVRTREIANRYDLPPGLERGVLNALGRLDDSLDRAGEKLVSYVFSSLTILSYVVVAPIIAYYILRDINKWRQKSLVFFARHPLPYLDLFRDIDRVLGGFVRGQSIVALFVMLMVWVASVVLGLKYGAVLGVIGGLGEFIPYFGPIIAAVPMLTVAFLKSTVTGFWALGFILVIQWIDSNLIVPRVTGPRVGLHPLWIIFSLLAGGELLGFWGIFLAVPAAGIIKAVMKFAGAMFFSGNGKKGSS</sequence>
<comment type="subcellular location">
    <subcellularLocation>
        <location evidence="1">Cell membrane</location>
        <topology evidence="1">Multi-pass membrane protein</topology>
    </subcellularLocation>
</comment>
<dbReference type="EMBL" id="CP062796">
    <property type="protein sequence ID" value="QUL98082.1"/>
    <property type="molecule type" value="Genomic_DNA"/>
</dbReference>